<reference evidence="1" key="2">
    <citation type="journal article" date="2017" name="J. Med. Entomol.">
        <title>Transcriptome Analysis of the Triatoma infestans (Hemiptera: Reduviidae) Integument.</title>
        <authorList>
            <person name="Calderon-Fernandez G.M."/>
            <person name="Moriconi D.E."/>
            <person name="Dulbecco A.B."/>
            <person name="Juarez M.P."/>
        </authorList>
    </citation>
    <scope>NUCLEOTIDE SEQUENCE</scope>
    <source>
        <strain evidence="1">Int1</strain>
        <tissue evidence="1">Integument</tissue>
    </source>
</reference>
<dbReference type="PANTHER" id="PTHR37685">
    <property type="entry name" value="GEO11136P1-RELATED"/>
    <property type="match status" value="1"/>
</dbReference>
<protein>
    <submittedName>
        <fullName evidence="1">Salivary secreted peptide</fullName>
    </submittedName>
</protein>
<name>A0A170V628_TRIIF</name>
<reference evidence="1" key="1">
    <citation type="submission" date="2016-04" db="EMBL/GenBank/DDBJ databases">
        <authorList>
            <person name="Calderon-Fernandez G.M.Sr."/>
        </authorList>
    </citation>
    <scope>NUCLEOTIDE SEQUENCE</scope>
    <source>
        <strain evidence="1">Int1</strain>
        <tissue evidence="1">Integument</tissue>
    </source>
</reference>
<dbReference type="AlphaFoldDB" id="A0A170V628"/>
<proteinExistence type="predicted"/>
<dbReference type="InterPro" id="IPR031734">
    <property type="entry name" value="MBF2"/>
</dbReference>
<accession>A0A170V628</accession>
<dbReference type="Pfam" id="PF15868">
    <property type="entry name" value="MBF2"/>
    <property type="match status" value="1"/>
</dbReference>
<dbReference type="EMBL" id="GEMB01006981">
    <property type="protein sequence ID" value="JAR96384.1"/>
    <property type="molecule type" value="Transcribed_RNA"/>
</dbReference>
<feature type="non-terminal residue" evidence="1">
    <location>
        <position position="1"/>
    </location>
</feature>
<sequence length="76" mass="8868">ESWKFLCYAKKDLTYPLRGQDQVEELTYIEIIDNYNNSHGGCPYITEGGVGHNYVHIHIESQFCRGFDFEINVYGM</sequence>
<evidence type="ECO:0000313" key="1">
    <source>
        <dbReference type="EMBL" id="JAR96384.1"/>
    </source>
</evidence>
<organism evidence="1">
    <name type="scientific">Triatoma infestans</name>
    <name type="common">Assassin bug</name>
    <dbReference type="NCBI Taxonomy" id="30076"/>
    <lineage>
        <taxon>Eukaryota</taxon>
        <taxon>Metazoa</taxon>
        <taxon>Ecdysozoa</taxon>
        <taxon>Arthropoda</taxon>
        <taxon>Hexapoda</taxon>
        <taxon>Insecta</taxon>
        <taxon>Pterygota</taxon>
        <taxon>Neoptera</taxon>
        <taxon>Paraneoptera</taxon>
        <taxon>Hemiptera</taxon>
        <taxon>Heteroptera</taxon>
        <taxon>Panheteroptera</taxon>
        <taxon>Cimicomorpha</taxon>
        <taxon>Reduviidae</taxon>
        <taxon>Triatominae</taxon>
        <taxon>Triatoma</taxon>
    </lineage>
</organism>
<dbReference type="PANTHER" id="PTHR37685:SF1">
    <property type="entry name" value="GEO11136P1-RELATED"/>
    <property type="match status" value="1"/>
</dbReference>